<evidence type="ECO:0000256" key="5">
    <source>
        <dbReference type="ARBA" id="ARBA00022729"/>
    </source>
</evidence>
<comment type="similarity">
    <text evidence="1">Belongs to the EXO70 family.</text>
</comment>
<dbReference type="InterPro" id="IPR012419">
    <property type="entry name" value="Cas1_AcylTrans_dom"/>
</dbReference>
<dbReference type="InterPro" id="IPR046364">
    <property type="entry name" value="Exo70_C"/>
</dbReference>
<protein>
    <submittedName>
        <fullName evidence="10">Eukaryotic aspartyl protease family protein</fullName>
    </submittedName>
</protein>
<evidence type="ECO:0000256" key="7">
    <source>
        <dbReference type="ARBA" id="ARBA00022801"/>
    </source>
</evidence>
<evidence type="ECO:0000256" key="9">
    <source>
        <dbReference type="ARBA" id="ARBA00023180"/>
    </source>
</evidence>
<name>A0A1D6HAE9_MAIZE</name>
<evidence type="ECO:0000256" key="2">
    <source>
        <dbReference type="ARBA" id="ARBA00007447"/>
    </source>
</evidence>
<dbReference type="GO" id="GO:0006887">
    <property type="term" value="P:exocytosis"/>
    <property type="evidence" value="ECO:0007669"/>
    <property type="project" value="InterPro"/>
</dbReference>
<keyword evidence="5" id="KW-0732">Signal</keyword>
<dbReference type="GO" id="GO:0004190">
    <property type="term" value="F:aspartic-type endopeptidase activity"/>
    <property type="evidence" value="ECO:0007669"/>
    <property type="project" value="UniProtKB-KW"/>
</dbReference>
<evidence type="ECO:0000256" key="6">
    <source>
        <dbReference type="ARBA" id="ARBA00022750"/>
    </source>
</evidence>
<dbReference type="EMBL" id="CM000781">
    <property type="protein sequence ID" value="AQK71682.1"/>
    <property type="molecule type" value="Genomic_DNA"/>
</dbReference>
<reference evidence="10" key="1">
    <citation type="submission" date="2015-12" db="EMBL/GenBank/DDBJ databases">
        <title>Update maize B73 reference genome by single molecule sequencing technologies.</title>
        <authorList>
            <consortium name="Maize Genome Sequencing Project"/>
            <person name="Ware D."/>
        </authorList>
    </citation>
    <scope>NUCLEOTIDE SEQUENCE</scope>
    <source>
        <tissue evidence="10">Seedling</tissue>
    </source>
</reference>
<dbReference type="InterPro" id="IPR016159">
    <property type="entry name" value="Cullin_repeat-like_dom_sf"/>
</dbReference>
<keyword evidence="4 10" id="KW-0645">Protease</keyword>
<comment type="similarity">
    <text evidence="2">Belongs to the peptidase A1 family.</text>
</comment>
<organism evidence="10">
    <name type="scientific">Zea mays</name>
    <name type="common">Maize</name>
    <dbReference type="NCBI Taxonomy" id="4577"/>
    <lineage>
        <taxon>Eukaryota</taxon>
        <taxon>Viridiplantae</taxon>
        <taxon>Streptophyta</taxon>
        <taxon>Embryophyta</taxon>
        <taxon>Tracheophyta</taxon>
        <taxon>Spermatophyta</taxon>
        <taxon>Magnoliopsida</taxon>
        <taxon>Liliopsida</taxon>
        <taxon>Poales</taxon>
        <taxon>Poaceae</taxon>
        <taxon>PACMAD clade</taxon>
        <taxon>Panicoideae</taxon>
        <taxon>Andropogonodae</taxon>
        <taxon>Andropogoneae</taxon>
        <taxon>Tripsacinae</taxon>
        <taxon>Zea</taxon>
    </lineage>
</organism>
<proteinExistence type="inferred from homology"/>
<dbReference type="SMR" id="A0A1D6HAE9"/>
<dbReference type="GO" id="GO:0005546">
    <property type="term" value="F:phosphatidylinositol-4,5-bisphosphate binding"/>
    <property type="evidence" value="ECO:0007669"/>
    <property type="project" value="InterPro"/>
</dbReference>
<dbReference type="GO" id="GO:0006508">
    <property type="term" value="P:proteolysis"/>
    <property type="evidence" value="ECO:0007669"/>
    <property type="project" value="UniProtKB-KW"/>
</dbReference>
<dbReference type="GO" id="GO:0000145">
    <property type="term" value="C:exocyst"/>
    <property type="evidence" value="ECO:0007669"/>
    <property type="project" value="InterPro"/>
</dbReference>
<dbReference type="Gene3D" id="2.40.70.10">
    <property type="entry name" value="Acid Proteases"/>
    <property type="match status" value="3"/>
</dbReference>
<dbReference type="SUPFAM" id="SSF74788">
    <property type="entry name" value="Cullin repeat-like"/>
    <property type="match status" value="1"/>
</dbReference>
<dbReference type="InterPro" id="IPR033121">
    <property type="entry name" value="PEPTIDASE_A1"/>
</dbReference>
<dbReference type="SUPFAM" id="SSF50630">
    <property type="entry name" value="Acid proteases"/>
    <property type="match status" value="1"/>
</dbReference>
<gene>
    <name evidence="10" type="ORF">ZEAMMB73_Zm00001d016805</name>
</gene>
<evidence type="ECO:0000256" key="3">
    <source>
        <dbReference type="ARBA" id="ARBA00022448"/>
    </source>
</evidence>
<dbReference type="InterPro" id="IPR032861">
    <property type="entry name" value="TAXi_N"/>
</dbReference>
<sequence>MVRLEEELRHLMVRHAVPIDLTSLFFSLRRLSLESMDDLDTCPDFDAVTPHSLDATPAGPETARGASLGSNPFEDQVFDPILSFGGAVAVCPRSPEKVPWVLDMYEALAEVIPEMKDLCIGRCSRDGVISDVQAILDRLGDAMWGSGTLGENDPFWKASSEADILPGGQFARVYHYFAASEIYNAIRVFIACYVWMTGFGNFSYYYIKKDFSIARFAQMMWRLNFFVAFCCIVLDNDLMLYYICPMHTLFTLMVYGSLGLFNKCNEVPSIMAIKIACCFLSVILIWEIPGVFELLWGPFTFLLDMDLYYPDHPLRLSTPPLSQPSDCLASLPLRSFVSIASGRQLLNIPSYVARSRLGTPAQALLVAIDPSNDAAWVPCAASAGCARASSFDPTRSSTYRPALLGQDALALHDDVDVVAAYTFGCLRVVTGGSVPPQGLVGFGCGPLSFPSQNKDVYGFVFSYCLPSYKSSNFSSTLRLGPAGQPKRIKMTPLLSNPHRPSLYYVNMVGIHVGGRPMLVPASALAFDPASGRGTIVDAGTMFTRLSAPVYAAVRDVFRSRVRAPVTGPLGGFDTCYNVTISVPTVTFSFDGRVSVTLPEENVVIRSSSDGIACLAMAAGPSDGVDAVLNVLASMQQQNHRVLFDVANGRVGFSRELCTT</sequence>
<dbReference type="PROSITE" id="PS51767">
    <property type="entry name" value="PEPTIDASE_A1"/>
    <property type="match status" value="1"/>
</dbReference>
<dbReference type="Pfam" id="PF14543">
    <property type="entry name" value="TAXi_N"/>
    <property type="match status" value="1"/>
</dbReference>
<keyword evidence="9" id="KW-0325">Glycoprotein</keyword>
<dbReference type="InterPro" id="IPR032799">
    <property type="entry name" value="TAXi_C"/>
</dbReference>
<dbReference type="InParanoid" id="A0A1D6HAE9"/>
<evidence type="ECO:0000256" key="8">
    <source>
        <dbReference type="ARBA" id="ARBA00023157"/>
    </source>
</evidence>
<dbReference type="Pfam" id="PF07779">
    <property type="entry name" value="Cas1_AcylT"/>
    <property type="match status" value="1"/>
</dbReference>
<dbReference type="FunFam" id="2.40.70.10:FF:000022">
    <property type="entry name" value="Aspartyl protease AED3"/>
    <property type="match status" value="1"/>
</dbReference>
<dbReference type="Pfam" id="PF14541">
    <property type="entry name" value="TAXi_C"/>
    <property type="match status" value="1"/>
</dbReference>
<dbReference type="PANTHER" id="PTHR13683">
    <property type="entry name" value="ASPARTYL PROTEASES"/>
    <property type="match status" value="1"/>
</dbReference>
<keyword evidence="8" id="KW-1015">Disulfide bond</keyword>
<dbReference type="PANTHER" id="PTHR13683:SF798">
    <property type="entry name" value="ASPARTYL PROTEASE AED3-LIKE"/>
    <property type="match status" value="1"/>
</dbReference>
<evidence type="ECO:0000256" key="1">
    <source>
        <dbReference type="ARBA" id="ARBA00006756"/>
    </source>
</evidence>
<accession>A0A1D6HAE9</accession>
<dbReference type="ExpressionAtlas" id="A0A1D6HAE9">
    <property type="expression patterns" value="baseline and differential"/>
</dbReference>
<keyword evidence="7" id="KW-0378">Hydrolase</keyword>
<dbReference type="InterPro" id="IPR001461">
    <property type="entry name" value="Aspartic_peptidase_A1"/>
</dbReference>
<dbReference type="FunFam" id="2.40.70.10:FF:000425">
    <property type="match status" value="1"/>
</dbReference>
<keyword evidence="6" id="KW-0064">Aspartyl protease</keyword>
<evidence type="ECO:0000313" key="10">
    <source>
        <dbReference type="EMBL" id="AQK71682.1"/>
    </source>
</evidence>
<dbReference type="AlphaFoldDB" id="A0A1D6HAE9"/>
<keyword evidence="3" id="KW-0813">Transport</keyword>
<dbReference type="Pfam" id="PF03081">
    <property type="entry name" value="Exo70_C"/>
    <property type="match status" value="1"/>
</dbReference>
<dbReference type="Gene3D" id="1.20.1280.170">
    <property type="entry name" value="Exocyst complex component Exo70"/>
    <property type="match status" value="1"/>
</dbReference>
<evidence type="ECO:0000256" key="4">
    <source>
        <dbReference type="ARBA" id="ARBA00022670"/>
    </source>
</evidence>
<dbReference type="InterPro" id="IPR021109">
    <property type="entry name" value="Peptidase_aspartic_dom_sf"/>
</dbReference>